<dbReference type="OMA" id="KDVRYFH"/>
<evidence type="ECO:0000256" key="2">
    <source>
        <dbReference type="ARBA" id="ARBA00004300"/>
    </source>
</evidence>
<evidence type="ECO:0000256" key="7">
    <source>
        <dbReference type="ARBA" id="ARBA00022553"/>
    </source>
</evidence>
<dbReference type="GO" id="GO:0048471">
    <property type="term" value="C:perinuclear region of cytoplasm"/>
    <property type="evidence" value="ECO:0007669"/>
    <property type="project" value="UniProtKB-SubCell"/>
</dbReference>
<name>R7UJI4_CAPTE</name>
<evidence type="ECO:0000256" key="3">
    <source>
        <dbReference type="ARBA" id="ARBA00004556"/>
    </source>
</evidence>
<gene>
    <name evidence="15" type="ORF">CAPTEDRAFT_156372</name>
</gene>
<evidence type="ECO:0000256" key="9">
    <source>
        <dbReference type="ARBA" id="ARBA00022723"/>
    </source>
</evidence>
<feature type="domain" description="USP" evidence="14">
    <location>
        <begin position="129"/>
        <end position="487"/>
    </location>
</feature>
<dbReference type="Gene3D" id="3.90.70.10">
    <property type="entry name" value="Cysteine proteinases"/>
    <property type="match status" value="1"/>
</dbReference>
<keyword evidence="12" id="KW-0788">Thiol protease</keyword>
<dbReference type="SUPFAM" id="SSF54001">
    <property type="entry name" value="Cysteine proteinases"/>
    <property type="match status" value="1"/>
</dbReference>
<evidence type="ECO:0000256" key="11">
    <source>
        <dbReference type="ARBA" id="ARBA00022801"/>
    </source>
</evidence>
<evidence type="ECO:0000259" key="14">
    <source>
        <dbReference type="PROSITE" id="PS50235"/>
    </source>
</evidence>
<keyword evidence="6" id="KW-0963">Cytoplasm</keyword>
<reference evidence="17" key="1">
    <citation type="submission" date="2012-12" db="EMBL/GenBank/DDBJ databases">
        <authorList>
            <person name="Hellsten U."/>
            <person name="Grimwood J."/>
            <person name="Chapman J.A."/>
            <person name="Shapiro H."/>
            <person name="Aerts A."/>
            <person name="Otillar R.P."/>
            <person name="Terry A.Y."/>
            <person name="Boore J.L."/>
            <person name="Simakov O."/>
            <person name="Marletaz F."/>
            <person name="Cho S.-J."/>
            <person name="Edsinger-Gonzales E."/>
            <person name="Havlak P."/>
            <person name="Kuo D.-H."/>
            <person name="Larsson T."/>
            <person name="Lv J."/>
            <person name="Arendt D."/>
            <person name="Savage R."/>
            <person name="Osoegawa K."/>
            <person name="de Jong P."/>
            <person name="Lindberg D.R."/>
            <person name="Seaver E.C."/>
            <person name="Weisblat D.A."/>
            <person name="Putnam N.H."/>
            <person name="Grigoriev I.V."/>
            <person name="Rokhsar D.S."/>
        </authorList>
    </citation>
    <scope>NUCLEOTIDE SEQUENCE</scope>
    <source>
        <strain evidence="17">I ESC-2004</strain>
    </source>
</reference>
<accession>R7UJI4</accession>
<dbReference type="EC" id="3.4.19.12" evidence="5"/>
<dbReference type="InterPro" id="IPR000938">
    <property type="entry name" value="CAP-Gly_domain"/>
</dbReference>
<evidence type="ECO:0000256" key="4">
    <source>
        <dbReference type="ARBA" id="ARBA00009085"/>
    </source>
</evidence>
<organism evidence="15">
    <name type="scientific">Capitella teleta</name>
    <name type="common">Polychaete worm</name>
    <dbReference type="NCBI Taxonomy" id="283909"/>
    <lineage>
        <taxon>Eukaryota</taxon>
        <taxon>Metazoa</taxon>
        <taxon>Spiralia</taxon>
        <taxon>Lophotrochozoa</taxon>
        <taxon>Annelida</taxon>
        <taxon>Polychaeta</taxon>
        <taxon>Sedentaria</taxon>
        <taxon>Scolecida</taxon>
        <taxon>Capitellidae</taxon>
        <taxon>Capitella</taxon>
    </lineage>
</organism>
<evidence type="ECO:0000313" key="17">
    <source>
        <dbReference type="Proteomes" id="UP000014760"/>
    </source>
</evidence>
<dbReference type="Pfam" id="PF00443">
    <property type="entry name" value="UCH"/>
    <property type="match status" value="1"/>
</dbReference>
<keyword evidence="17" id="KW-1185">Reference proteome</keyword>
<sequence length="493" mass="56933">MVEVINGPPECRYGVIRWMGHPKTEPSKLIAGLEMEEESSAFTDGRFGNERCFTCPSNKAFFVFTHKLKRDSRFDESASFIERRDIVFISFLRLHLRFSAFGAMACPDLEGDIPPPSANDLDRFLGQNKGIQGHHNSCYMDAMLFSMYSFSMVFDSILFRPKRSDDIKDYDKVQKVLRDGIVNPLRSNFFVRADKVLNLRKLLDKCSSVKGLMTEEKDPEEFLKSLLQETLKADPFIKLSSGQECFHYQLFMEKEESIVLPTTQQLLELSFLQSDIKLAKTPPCLILQMPRFGKTFKMYSRIVPSLRLDITDIMLSYPRECTICGRLASHECQACYQHFGDSLDKIAFCANCLKKSHSHSKRTNHSPRPLQIDPDYLQYYESHPDASIAREVLELFAVICIATSHYVTFVKCGKGDDAPWVFFDSMADRMGTKHGYNVPEVQQCHFLPEWLKDEQRKKICQISDDKQLPEQMRRLLCDSYICMYQSPSLVHYQ</sequence>
<evidence type="ECO:0000256" key="5">
    <source>
        <dbReference type="ARBA" id="ARBA00012759"/>
    </source>
</evidence>
<keyword evidence="8" id="KW-0645">Protease</keyword>
<dbReference type="InterPro" id="IPR028889">
    <property type="entry name" value="USP"/>
</dbReference>
<dbReference type="EMBL" id="AMQN01007504">
    <property type="status" value="NOT_ANNOTATED_CDS"/>
    <property type="molecule type" value="Genomic_DNA"/>
</dbReference>
<evidence type="ECO:0000256" key="6">
    <source>
        <dbReference type="ARBA" id="ARBA00022490"/>
    </source>
</evidence>
<keyword evidence="13" id="KW-0862">Zinc</keyword>
<evidence type="ECO:0000256" key="10">
    <source>
        <dbReference type="ARBA" id="ARBA00022786"/>
    </source>
</evidence>
<dbReference type="GO" id="GO:0005813">
    <property type="term" value="C:centrosome"/>
    <property type="evidence" value="ECO:0007669"/>
    <property type="project" value="UniProtKB-SubCell"/>
</dbReference>
<dbReference type="HOGENOM" id="CLU_003910_2_0_1"/>
<dbReference type="STRING" id="283909.R7UJI4"/>
<dbReference type="PANTHER" id="PTHR11830">
    <property type="entry name" value="40S RIBOSOMAL PROTEIN S3A"/>
    <property type="match status" value="1"/>
</dbReference>
<reference evidence="15 17" key="2">
    <citation type="journal article" date="2013" name="Nature">
        <title>Insights into bilaterian evolution from three spiralian genomes.</title>
        <authorList>
            <person name="Simakov O."/>
            <person name="Marletaz F."/>
            <person name="Cho S.J."/>
            <person name="Edsinger-Gonzales E."/>
            <person name="Havlak P."/>
            <person name="Hellsten U."/>
            <person name="Kuo D.H."/>
            <person name="Larsson T."/>
            <person name="Lv J."/>
            <person name="Arendt D."/>
            <person name="Savage R."/>
            <person name="Osoegawa K."/>
            <person name="de Jong P."/>
            <person name="Grimwood J."/>
            <person name="Chapman J.A."/>
            <person name="Shapiro H."/>
            <person name="Aerts A."/>
            <person name="Otillar R.P."/>
            <person name="Terry A.Y."/>
            <person name="Boore J.L."/>
            <person name="Grigoriev I.V."/>
            <person name="Lindberg D.R."/>
            <person name="Seaver E.C."/>
            <person name="Weisblat D.A."/>
            <person name="Putnam N.H."/>
            <person name="Rokhsar D.S."/>
        </authorList>
    </citation>
    <scope>NUCLEOTIDE SEQUENCE</scope>
    <source>
        <strain evidence="15 17">I ESC-2004</strain>
    </source>
</reference>
<comment type="similarity">
    <text evidence="4">Belongs to the peptidase C19 family.</text>
</comment>
<keyword evidence="9" id="KW-0479">Metal-binding</keyword>
<dbReference type="FunCoup" id="R7UJI4">
    <property type="interactions" value="749"/>
</dbReference>
<dbReference type="GO" id="GO:0016579">
    <property type="term" value="P:protein deubiquitination"/>
    <property type="evidence" value="ECO:0007669"/>
    <property type="project" value="InterPro"/>
</dbReference>
<dbReference type="SUPFAM" id="SSF74924">
    <property type="entry name" value="Cap-Gly domain"/>
    <property type="match status" value="1"/>
</dbReference>
<dbReference type="PROSITE" id="PS50235">
    <property type="entry name" value="USP_3"/>
    <property type="match status" value="1"/>
</dbReference>
<evidence type="ECO:0000313" key="15">
    <source>
        <dbReference type="EMBL" id="ELU06273.1"/>
    </source>
</evidence>
<dbReference type="AlphaFoldDB" id="R7UJI4"/>
<dbReference type="EMBL" id="KB300813">
    <property type="protein sequence ID" value="ELU06273.1"/>
    <property type="molecule type" value="Genomic_DNA"/>
</dbReference>
<evidence type="ECO:0000313" key="16">
    <source>
        <dbReference type="EnsemblMetazoa" id="CapteP156372"/>
    </source>
</evidence>
<dbReference type="InterPro" id="IPR001394">
    <property type="entry name" value="Peptidase_C19_UCH"/>
</dbReference>
<dbReference type="FunFam" id="3.90.70.10:FF:000009">
    <property type="entry name" value="Putative ubiquitin carboxyl-terminal hydrolase CYLD"/>
    <property type="match status" value="1"/>
</dbReference>
<dbReference type="InterPro" id="IPR038765">
    <property type="entry name" value="Papain-like_cys_pep_sf"/>
</dbReference>
<evidence type="ECO:0000256" key="12">
    <source>
        <dbReference type="ARBA" id="ARBA00022807"/>
    </source>
</evidence>
<comment type="subcellular location">
    <subcellularLocation>
        <location evidence="2">Cytoplasm</location>
        <location evidence="2">Cytoskeleton</location>
        <location evidence="2">Microtubule organizing center</location>
        <location evidence="2">Centrosome</location>
    </subcellularLocation>
    <subcellularLocation>
        <location evidence="3">Cytoplasm</location>
        <location evidence="3">Perinuclear region</location>
    </subcellularLocation>
</comment>
<keyword evidence="10" id="KW-0833">Ubl conjugation pathway</keyword>
<dbReference type="MEROPS" id="C67.A01"/>
<protein>
    <recommendedName>
        <fullName evidence="5">ubiquitinyl hydrolase 1</fullName>
        <ecNumber evidence="5">3.4.19.12</ecNumber>
    </recommendedName>
</protein>
<evidence type="ECO:0000256" key="13">
    <source>
        <dbReference type="ARBA" id="ARBA00022833"/>
    </source>
</evidence>
<dbReference type="Proteomes" id="UP000014760">
    <property type="component" value="Unassembled WGS sequence"/>
</dbReference>
<reference evidence="16" key="3">
    <citation type="submission" date="2015-06" db="UniProtKB">
        <authorList>
            <consortium name="EnsemblMetazoa"/>
        </authorList>
    </citation>
    <scope>IDENTIFICATION</scope>
</reference>
<comment type="catalytic activity">
    <reaction evidence="1">
        <text>Thiol-dependent hydrolysis of ester, thioester, amide, peptide and isopeptide bonds formed by the C-terminal Gly of ubiquitin (a 76-residue protein attached to proteins as an intracellular targeting signal).</text>
        <dbReference type="EC" id="3.4.19.12"/>
    </reaction>
</comment>
<evidence type="ECO:0000256" key="1">
    <source>
        <dbReference type="ARBA" id="ARBA00000707"/>
    </source>
</evidence>
<dbReference type="GO" id="GO:0004843">
    <property type="term" value="F:cysteine-type deubiquitinase activity"/>
    <property type="evidence" value="ECO:0007669"/>
    <property type="project" value="UniProtKB-EC"/>
</dbReference>
<proteinExistence type="inferred from homology"/>
<dbReference type="InterPro" id="IPR036859">
    <property type="entry name" value="CAP-Gly_dom_sf"/>
</dbReference>
<evidence type="ECO:0000256" key="8">
    <source>
        <dbReference type="ARBA" id="ARBA00022670"/>
    </source>
</evidence>
<dbReference type="GO" id="GO:0006508">
    <property type="term" value="P:proteolysis"/>
    <property type="evidence" value="ECO:0007669"/>
    <property type="project" value="UniProtKB-KW"/>
</dbReference>
<dbReference type="Pfam" id="PF01302">
    <property type="entry name" value="CAP_GLY"/>
    <property type="match status" value="1"/>
</dbReference>
<keyword evidence="11" id="KW-0378">Hydrolase</keyword>
<dbReference type="EnsemblMetazoa" id="CapteT156372">
    <property type="protein sequence ID" value="CapteP156372"/>
    <property type="gene ID" value="CapteG156372"/>
</dbReference>
<dbReference type="Gene3D" id="2.30.30.190">
    <property type="entry name" value="CAP Gly-rich-like domain"/>
    <property type="match status" value="1"/>
</dbReference>
<dbReference type="GO" id="GO:0046872">
    <property type="term" value="F:metal ion binding"/>
    <property type="evidence" value="ECO:0007669"/>
    <property type="project" value="UniProtKB-KW"/>
</dbReference>
<keyword evidence="7" id="KW-0597">Phosphoprotein</keyword>
<dbReference type="OrthoDB" id="6287070at2759"/>